<dbReference type="AlphaFoldDB" id="A0A933SEI2"/>
<dbReference type="SUPFAM" id="SSF50952">
    <property type="entry name" value="Soluble quinoprotein glucose dehydrogenase"/>
    <property type="match status" value="1"/>
</dbReference>
<proteinExistence type="predicted"/>
<protein>
    <submittedName>
        <fullName evidence="3">PQQ-dependent sugar dehydrogenase</fullName>
    </submittedName>
</protein>
<evidence type="ECO:0000313" key="4">
    <source>
        <dbReference type="Proteomes" id="UP000696931"/>
    </source>
</evidence>
<dbReference type="PANTHER" id="PTHR19328:SF75">
    <property type="entry name" value="ALDOSE SUGAR DEHYDROGENASE YLII"/>
    <property type="match status" value="1"/>
</dbReference>
<dbReference type="Gene3D" id="2.120.10.30">
    <property type="entry name" value="TolB, C-terminal domain"/>
    <property type="match status" value="1"/>
</dbReference>
<accession>A0A933SEI2</accession>
<dbReference type="InterPro" id="IPR011041">
    <property type="entry name" value="Quinoprot_gluc/sorb_DH_b-prop"/>
</dbReference>
<gene>
    <name evidence="3" type="ORF">HZA61_10055</name>
</gene>
<comment type="caution">
    <text evidence="3">The sequence shown here is derived from an EMBL/GenBank/DDBJ whole genome shotgun (WGS) entry which is preliminary data.</text>
</comment>
<reference evidence="3" key="1">
    <citation type="submission" date="2020-07" db="EMBL/GenBank/DDBJ databases">
        <title>Huge and variable diversity of episymbiotic CPR bacteria and DPANN archaea in groundwater ecosystems.</title>
        <authorList>
            <person name="He C.Y."/>
            <person name="Keren R."/>
            <person name="Whittaker M."/>
            <person name="Farag I.F."/>
            <person name="Doudna J."/>
            <person name="Cate J.H.D."/>
            <person name="Banfield J.F."/>
        </authorList>
    </citation>
    <scope>NUCLEOTIDE SEQUENCE</scope>
    <source>
        <strain evidence="3">NC_groundwater_1813_Pr3_B-0.1um_71_17</strain>
    </source>
</reference>
<dbReference type="EMBL" id="JACRIW010000070">
    <property type="protein sequence ID" value="MBI5169820.1"/>
    <property type="molecule type" value="Genomic_DNA"/>
</dbReference>
<dbReference type="InterPro" id="IPR012938">
    <property type="entry name" value="Glc/Sorbosone_DH"/>
</dbReference>
<dbReference type="Pfam" id="PF07995">
    <property type="entry name" value="GSDH"/>
    <property type="match status" value="1"/>
</dbReference>
<dbReference type="Proteomes" id="UP000696931">
    <property type="component" value="Unassembled WGS sequence"/>
</dbReference>
<feature type="chain" id="PRO_5038130551" evidence="1">
    <location>
        <begin position="25"/>
        <end position="384"/>
    </location>
</feature>
<feature type="signal peptide" evidence="1">
    <location>
        <begin position="1"/>
        <end position="24"/>
    </location>
</feature>
<keyword evidence="1" id="KW-0732">Signal</keyword>
<evidence type="ECO:0000313" key="3">
    <source>
        <dbReference type="EMBL" id="MBI5169820.1"/>
    </source>
</evidence>
<evidence type="ECO:0000256" key="1">
    <source>
        <dbReference type="SAM" id="SignalP"/>
    </source>
</evidence>
<dbReference type="InterPro" id="IPR011042">
    <property type="entry name" value="6-blade_b-propeller_TolB-like"/>
</dbReference>
<evidence type="ECO:0000259" key="2">
    <source>
        <dbReference type="Pfam" id="PF07995"/>
    </source>
</evidence>
<name>A0A933SEI2_UNCEI</name>
<sequence length="384" mass="40856">MHPALPTLPALVLAAAVATGPAGAPAPSAMREVVVARGFDSPVSMAFAPDGRVFVCEQAGRVRVVKRGRLLDRPLLTVPARASLEDGLLGVACDPDFARNGWVYVCWTDSVPRPREVIERYTVRGDRVVSGSAKRLVELDPRTNRVHVGGTLRVGPDGRLWVGTGDDDRGEAAQSLRSTAGKLLRFERDGSVPADNPFVRLAHGVYGAIWARGFRNPFAFDFDPASGRPWVNDVGGSLFEEVNDVAAGANLGWPIFEGRGTDARFRDPAHAYTHALGCAITGGAFVPVAGSVYPREWAGRWVFADLCASELRWLDPAAPDSATAFLRTTIAGPVDLRAGPDGCLWYLARGNSGATGGPGSARGALVRLAPRWTPRGNASASRDN</sequence>
<feature type="domain" description="Glucose/Sorbosone dehydrogenase" evidence="2">
    <location>
        <begin position="39"/>
        <end position="353"/>
    </location>
</feature>
<organism evidence="3 4">
    <name type="scientific">Eiseniibacteriota bacterium</name>
    <dbReference type="NCBI Taxonomy" id="2212470"/>
    <lineage>
        <taxon>Bacteria</taxon>
        <taxon>Candidatus Eiseniibacteriota</taxon>
    </lineage>
</organism>
<dbReference type="PANTHER" id="PTHR19328">
    <property type="entry name" value="HEDGEHOG-INTERACTING PROTEIN"/>
    <property type="match status" value="1"/>
</dbReference>